<dbReference type="InterPro" id="IPR000639">
    <property type="entry name" value="Epox_hydrolase-like"/>
</dbReference>
<dbReference type="AlphaFoldDB" id="A0A2K9LQD9"/>
<proteinExistence type="predicted"/>
<feature type="domain" description="AB hydrolase-1" evidence="2">
    <location>
        <begin position="38"/>
        <end position="141"/>
    </location>
</feature>
<dbReference type="InterPro" id="IPR029058">
    <property type="entry name" value="AB_hydrolase_fold"/>
</dbReference>
<organism evidence="3 4">
    <name type="scientific">Ketobacter alkanivorans</name>
    <dbReference type="NCBI Taxonomy" id="1917421"/>
    <lineage>
        <taxon>Bacteria</taxon>
        <taxon>Pseudomonadati</taxon>
        <taxon>Pseudomonadota</taxon>
        <taxon>Gammaproteobacteria</taxon>
        <taxon>Pseudomonadales</taxon>
        <taxon>Ketobacteraceae</taxon>
        <taxon>Ketobacter</taxon>
    </lineage>
</organism>
<dbReference type="PANTHER" id="PTHR43329">
    <property type="entry name" value="EPOXIDE HYDROLASE"/>
    <property type="match status" value="1"/>
</dbReference>
<dbReference type="RefSeq" id="WP_101895919.1">
    <property type="nucleotide sequence ID" value="NZ_CP022684.1"/>
</dbReference>
<evidence type="ECO:0000313" key="3">
    <source>
        <dbReference type="EMBL" id="AUM14546.1"/>
    </source>
</evidence>
<dbReference type="KEGG" id="kak:Kalk_19865"/>
<dbReference type="SUPFAM" id="SSF53474">
    <property type="entry name" value="alpha/beta-Hydrolases"/>
    <property type="match status" value="1"/>
</dbReference>
<evidence type="ECO:0000259" key="2">
    <source>
        <dbReference type="Pfam" id="PF00561"/>
    </source>
</evidence>
<keyword evidence="4" id="KW-1185">Reference proteome</keyword>
<name>A0A2K9LQD9_9GAMM</name>
<dbReference type="OrthoDB" id="9780765at2"/>
<keyword evidence="1" id="KW-0378">Hydrolase</keyword>
<evidence type="ECO:0000256" key="1">
    <source>
        <dbReference type="ARBA" id="ARBA00022801"/>
    </source>
</evidence>
<dbReference type="Pfam" id="PF00561">
    <property type="entry name" value="Abhydrolase_1"/>
    <property type="match status" value="1"/>
</dbReference>
<dbReference type="Gene3D" id="3.40.50.1820">
    <property type="entry name" value="alpha/beta hydrolase"/>
    <property type="match status" value="1"/>
</dbReference>
<gene>
    <name evidence="3" type="ORF">Kalk_19865</name>
</gene>
<dbReference type="PRINTS" id="PR00412">
    <property type="entry name" value="EPOXHYDRLASE"/>
</dbReference>
<dbReference type="InterPro" id="IPR000073">
    <property type="entry name" value="AB_hydrolase_1"/>
</dbReference>
<evidence type="ECO:0000313" key="4">
    <source>
        <dbReference type="Proteomes" id="UP000235116"/>
    </source>
</evidence>
<reference evidence="4" key="1">
    <citation type="submission" date="2017-08" db="EMBL/GenBank/DDBJ databases">
        <title>Direct submision.</title>
        <authorList>
            <person name="Kim S.-J."/>
            <person name="Rhee S.-K."/>
        </authorList>
    </citation>
    <scope>NUCLEOTIDE SEQUENCE [LARGE SCALE GENOMIC DNA]</scope>
    <source>
        <strain evidence="4">GI5</strain>
    </source>
</reference>
<dbReference type="EMBL" id="CP022684">
    <property type="protein sequence ID" value="AUM14546.1"/>
    <property type="molecule type" value="Genomic_DNA"/>
</dbReference>
<dbReference type="Proteomes" id="UP000235116">
    <property type="component" value="Chromosome"/>
</dbReference>
<accession>A0A2K9LQD9</accession>
<dbReference type="GO" id="GO:0016787">
    <property type="term" value="F:hydrolase activity"/>
    <property type="evidence" value="ECO:0007669"/>
    <property type="project" value="UniProtKB-KW"/>
</dbReference>
<protein>
    <recommendedName>
        <fullName evidence="2">AB hydrolase-1 domain-containing protein</fullName>
    </recommendedName>
</protein>
<sequence>MPTFASLLTSVKGIKPQIVKKVCEKRTSSAYYWDGSGPLVVCLHGFPDTANTFHLMVPALVGAGYRVLVPVMPGYEQSSVDPEGNYHITDLAKNVVGWVDHMGEESAHLIGHDWGGVTAWLAAAMYPHRFFSVTSIAIPPLKHLGAAILQCPSQILKSWYIGFFQLPLIPEQIIKFNDGVFVRMLWRRWSPGWDAPEALVRPVLDALDDPSVTRAMLGYYRCLGRIFHRQHQQGRRALKLPYQVPCLMISGSDDGCMDSRLFELAMSENDFMAGAELYRLMGAGHFCHLEKPALVHAKLLSFLEMHPKGAKKLADELAKQLG</sequence>